<keyword evidence="7 13" id="KW-0418">Kinase</keyword>
<evidence type="ECO:0000256" key="5">
    <source>
        <dbReference type="ARBA" id="ARBA00022679"/>
    </source>
</evidence>
<evidence type="ECO:0000256" key="9">
    <source>
        <dbReference type="ARBA" id="ARBA00023012"/>
    </source>
</evidence>
<evidence type="ECO:0000256" key="7">
    <source>
        <dbReference type="ARBA" id="ARBA00022777"/>
    </source>
</evidence>
<dbReference type="InterPro" id="IPR003594">
    <property type="entry name" value="HATPase_dom"/>
</dbReference>
<keyword evidence="9" id="KW-0902">Two-component regulatory system</keyword>
<keyword evidence="10 11" id="KW-0472">Membrane</keyword>
<dbReference type="CDD" id="cd00082">
    <property type="entry name" value="HisKA"/>
    <property type="match status" value="1"/>
</dbReference>
<keyword evidence="4" id="KW-0597">Phosphoprotein</keyword>
<reference evidence="13" key="2">
    <citation type="submission" date="2020-09" db="EMBL/GenBank/DDBJ databases">
        <authorList>
            <person name="Sun Q."/>
            <person name="Zhou Y."/>
        </authorList>
    </citation>
    <scope>NUCLEOTIDE SEQUENCE</scope>
    <source>
        <strain evidence="13">CGMCC 1.12827</strain>
    </source>
</reference>
<keyword evidence="14" id="KW-1185">Reference proteome</keyword>
<feature type="transmembrane region" description="Helical" evidence="11">
    <location>
        <begin position="138"/>
        <end position="157"/>
    </location>
</feature>
<dbReference type="GO" id="GO:0000155">
    <property type="term" value="F:phosphorelay sensor kinase activity"/>
    <property type="evidence" value="ECO:0007669"/>
    <property type="project" value="InterPro"/>
</dbReference>
<evidence type="ECO:0000256" key="6">
    <source>
        <dbReference type="ARBA" id="ARBA00022692"/>
    </source>
</evidence>
<dbReference type="EC" id="2.7.13.3" evidence="3"/>
<evidence type="ECO:0000256" key="2">
    <source>
        <dbReference type="ARBA" id="ARBA00004236"/>
    </source>
</evidence>
<dbReference type="AlphaFoldDB" id="A0A916TAI9"/>
<evidence type="ECO:0000256" key="11">
    <source>
        <dbReference type="SAM" id="Phobius"/>
    </source>
</evidence>
<comment type="subcellular location">
    <subcellularLocation>
        <location evidence="2">Cell membrane</location>
    </subcellularLocation>
</comment>
<dbReference type="GO" id="GO:0005886">
    <property type="term" value="C:plasma membrane"/>
    <property type="evidence" value="ECO:0007669"/>
    <property type="project" value="UniProtKB-SubCell"/>
</dbReference>
<dbReference type="SUPFAM" id="SSF47384">
    <property type="entry name" value="Homodimeric domain of signal transducing histidine kinase"/>
    <property type="match status" value="1"/>
</dbReference>
<dbReference type="InterPro" id="IPR036890">
    <property type="entry name" value="HATPase_C_sf"/>
</dbReference>
<evidence type="ECO:0000259" key="12">
    <source>
        <dbReference type="PROSITE" id="PS50109"/>
    </source>
</evidence>
<evidence type="ECO:0000256" key="10">
    <source>
        <dbReference type="ARBA" id="ARBA00023136"/>
    </source>
</evidence>
<dbReference type="SMART" id="SM00388">
    <property type="entry name" value="HisKA"/>
    <property type="match status" value="1"/>
</dbReference>
<keyword evidence="5" id="KW-0808">Transferase</keyword>
<evidence type="ECO:0000256" key="4">
    <source>
        <dbReference type="ARBA" id="ARBA00022553"/>
    </source>
</evidence>
<reference evidence="13" key="1">
    <citation type="journal article" date="2014" name="Int. J. Syst. Evol. Microbiol.">
        <title>Complete genome sequence of Corynebacterium casei LMG S-19264T (=DSM 44701T), isolated from a smear-ripened cheese.</title>
        <authorList>
            <consortium name="US DOE Joint Genome Institute (JGI-PGF)"/>
            <person name="Walter F."/>
            <person name="Albersmeier A."/>
            <person name="Kalinowski J."/>
            <person name="Ruckert C."/>
        </authorList>
    </citation>
    <scope>NUCLEOTIDE SEQUENCE</scope>
    <source>
        <strain evidence="13">CGMCC 1.12827</strain>
    </source>
</reference>
<evidence type="ECO:0000256" key="3">
    <source>
        <dbReference type="ARBA" id="ARBA00012438"/>
    </source>
</evidence>
<dbReference type="PRINTS" id="PR00344">
    <property type="entry name" value="BCTRLSENSOR"/>
</dbReference>
<protein>
    <recommendedName>
        <fullName evidence="3">histidine kinase</fullName>
        <ecNumber evidence="3">2.7.13.3</ecNumber>
    </recommendedName>
</protein>
<proteinExistence type="predicted"/>
<dbReference type="SMART" id="SM00387">
    <property type="entry name" value="HATPase_c"/>
    <property type="match status" value="1"/>
</dbReference>
<dbReference type="PANTHER" id="PTHR45436">
    <property type="entry name" value="SENSOR HISTIDINE KINASE YKOH"/>
    <property type="match status" value="1"/>
</dbReference>
<comment type="caution">
    <text evidence="13">The sequence shown here is derived from an EMBL/GenBank/DDBJ whole genome shotgun (WGS) entry which is preliminary data.</text>
</comment>
<evidence type="ECO:0000256" key="8">
    <source>
        <dbReference type="ARBA" id="ARBA00022989"/>
    </source>
</evidence>
<keyword evidence="6 11" id="KW-0812">Transmembrane</keyword>
<dbReference type="SUPFAM" id="SSF55874">
    <property type="entry name" value="ATPase domain of HSP90 chaperone/DNA topoisomerase II/histidine kinase"/>
    <property type="match status" value="1"/>
</dbReference>
<feature type="transmembrane region" description="Helical" evidence="11">
    <location>
        <begin position="6"/>
        <end position="26"/>
    </location>
</feature>
<dbReference type="PANTHER" id="PTHR45436:SF5">
    <property type="entry name" value="SENSOR HISTIDINE KINASE TRCS"/>
    <property type="match status" value="1"/>
</dbReference>
<keyword evidence="8 11" id="KW-1133">Transmembrane helix</keyword>
<dbReference type="InterPro" id="IPR003661">
    <property type="entry name" value="HisK_dim/P_dom"/>
</dbReference>
<dbReference type="Pfam" id="PF02518">
    <property type="entry name" value="HATPase_c"/>
    <property type="match status" value="1"/>
</dbReference>
<evidence type="ECO:0000313" key="14">
    <source>
        <dbReference type="Proteomes" id="UP000621454"/>
    </source>
</evidence>
<dbReference type="InterPro" id="IPR050428">
    <property type="entry name" value="TCS_sensor_his_kinase"/>
</dbReference>
<accession>A0A916TAI9</accession>
<evidence type="ECO:0000256" key="1">
    <source>
        <dbReference type="ARBA" id="ARBA00000085"/>
    </source>
</evidence>
<dbReference type="InterPro" id="IPR004358">
    <property type="entry name" value="Sig_transdc_His_kin-like_C"/>
</dbReference>
<organism evidence="13 14">
    <name type="scientific">Gordonia jinhuaensis</name>
    <dbReference type="NCBI Taxonomy" id="1517702"/>
    <lineage>
        <taxon>Bacteria</taxon>
        <taxon>Bacillati</taxon>
        <taxon>Actinomycetota</taxon>
        <taxon>Actinomycetes</taxon>
        <taxon>Mycobacteriales</taxon>
        <taxon>Gordoniaceae</taxon>
        <taxon>Gordonia</taxon>
    </lineage>
</organism>
<dbReference type="Gene3D" id="1.10.287.130">
    <property type="match status" value="1"/>
</dbReference>
<dbReference type="Proteomes" id="UP000621454">
    <property type="component" value="Unassembled WGS sequence"/>
</dbReference>
<feature type="domain" description="Histidine kinase" evidence="12">
    <location>
        <begin position="224"/>
        <end position="436"/>
    </location>
</feature>
<dbReference type="InterPro" id="IPR036097">
    <property type="entry name" value="HisK_dim/P_sf"/>
</dbReference>
<dbReference type="Gene3D" id="3.30.565.10">
    <property type="entry name" value="Histidine kinase-like ATPase, C-terminal domain"/>
    <property type="match status" value="1"/>
</dbReference>
<name>A0A916TAI9_9ACTN</name>
<dbReference type="InterPro" id="IPR005467">
    <property type="entry name" value="His_kinase_dom"/>
</dbReference>
<evidence type="ECO:0000313" key="13">
    <source>
        <dbReference type="EMBL" id="GGB37991.1"/>
    </source>
</evidence>
<comment type="catalytic activity">
    <reaction evidence="1">
        <text>ATP + protein L-histidine = ADP + protein N-phospho-L-histidine.</text>
        <dbReference type="EC" id="2.7.13.3"/>
    </reaction>
</comment>
<dbReference type="EMBL" id="BMGC01000020">
    <property type="protein sequence ID" value="GGB37991.1"/>
    <property type="molecule type" value="Genomic_DNA"/>
</dbReference>
<dbReference type="PROSITE" id="PS50109">
    <property type="entry name" value="HIS_KIN"/>
    <property type="match status" value="1"/>
</dbReference>
<sequence length="443" mass="46244">MRVAIATAVGAAIVAGIIAAVAWVVVADDEYQQLDAQVTRLTSVAASVGRARGEQALQAQPDAQGFLATFRRGDEVVLSTSTTVPELPDGLVTENLGGADYRIDTVTRHPAAAAPTRVSIALPLAPTRDRVDARHRQMVIVAALGVIAAATLGWILGGCATRPLRLLAQGIVRGDPSPGLRTGVGGAREGREIAIATTDLLDRLQTEHRRTAQALAAARDFASTSAHELRSPLTAMGTDLDMLRGGYALSDHDRDVLTARLERSHRRVVSTLTALETLARGDLIGPDDLEPVDLVEVIDSSVANAREAFPDVSFDAAHPRQLVVHGFAPGLRLALENLFTNAVRHGHATAVGVRTVIHPDGVVEVVVGDNGSGLPPAERDEVLGRFRRGSTATGPGSGIGLALVAQQARLHGGRVRLADSPGPTGLEVSITIGESARPGGSAH</sequence>
<gene>
    <name evidence="13" type="primary">prrB</name>
    <name evidence="13" type="ORF">GCM10011489_27220</name>
</gene>